<accession>A0ABV8UK06</accession>
<comment type="similarity">
    <text evidence="3">Belongs to the flagella basal body rod proteins family.</text>
</comment>
<evidence type="ECO:0000256" key="6">
    <source>
        <dbReference type="ARBA" id="ARBA00023143"/>
    </source>
</evidence>
<keyword evidence="9" id="KW-0969">Cilium</keyword>
<dbReference type="InterPro" id="IPR053927">
    <property type="entry name" value="FlgK_helical"/>
</dbReference>
<evidence type="ECO:0000259" key="8">
    <source>
        <dbReference type="Pfam" id="PF22638"/>
    </source>
</evidence>
<dbReference type="PANTHER" id="PTHR30033:SF1">
    <property type="entry name" value="FLAGELLAR HOOK-ASSOCIATED PROTEIN 1"/>
    <property type="match status" value="1"/>
</dbReference>
<proteinExistence type="inferred from homology"/>
<evidence type="ECO:0000256" key="4">
    <source>
        <dbReference type="ARBA" id="ARBA00016244"/>
    </source>
</evidence>
<comment type="subcellular location">
    <subcellularLocation>
        <location evidence="1">Bacterial flagellum</location>
    </subcellularLocation>
    <subcellularLocation>
        <location evidence="2">Secreted</location>
    </subcellularLocation>
</comment>
<keyword evidence="5" id="KW-0964">Secreted</keyword>
<dbReference type="PANTHER" id="PTHR30033">
    <property type="entry name" value="FLAGELLAR HOOK-ASSOCIATED PROTEIN 1"/>
    <property type="match status" value="1"/>
</dbReference>
<reference evidence="10" key="1">
    <citation type="journal article" date="2019" name="Int. J. Syst. Evol. Microbiol.">
        <title>The Global Catalogue of Microorganisms (GCM) 10K type strain sequencing project: providing services to taxonomists for standard genome sequencing and annotation.</title>
        <authorList>
            <consortium name="The Broad Institute Genomics Platform"/>
            <consortium name="The Broad Institute Genome Sequencing Center for Infectious Disease"/>
            <person name="Wu L."/>
            <person name="Ma J."/>
        </authorList>
    </citation>
    <scope>NUCLEOTIDE SEQUENCE [LARGE SCALE GENOMIC DNA]</scope>
    <source>
        <strain evidence="10">CECT 8472</strain>
    </source>
</reference>
<dbReference type="Pfam" id="PF22638">
    <property type="entry name" value="FlgK_D1"/>
    <property type="match status" value="1"/>
</dbReference>
<evidence type="ECO:0000256" key="1">
    <source>
        <dbReference type="ARBA" id="ARBA00004365"/>
    </source>
</evidence>
<dbReference type="InterPro" id="IPR010930">
    <property type="entry name" value="Flg_bb/hook_C_dom"/>
</dbReference>
<dbReference type="SUPFAM" id="SSF64518">
    <property type="entry name" value="Phase 1 flagellin"/>
    <property type="match status" value="1"/>
</dbReference>
<evidence type="ECO:0000256" key="5">
    <source>
        <dbReference type="ARBA" id="ARBA00022525"/>
    </source>
</evidence>
<keyword evidence="9" id="KW-0282">Flagellum</keyword>
<evidence type="ECO:0000256" key="3">
    <source>
        <dbReference type="ARBA" id="ARBA00009677"/>
    </source>
</evidence>
<sequence length="438" mass="46791">MSLSVALNNAFAGLRVSQAGTEVASSNISNAQDPNYTRKVLQHSSHSSTGLSGPYIEGVERRVADRIAEDVRSLTSQASGNETRAETAERLGEMLNIDADNPRLMQLFSDFETALRDFEATPENNTMATRVISTADALAKEVNHLYAQTESMEGEMREEVGKSVDHLNDKLLEIEKLNKEIASTKASGETVGNLEDRRDAAIKEVSGLVDTRVLMDEQGRAQVYTSSGTQLVGISAQQFSWDGDDIIKENDGSTVTNAFKDGEVGARVRMLDDTLAGNNDPAAGTIQKLKDQLNGLAVDLRTTVNDAYGGAGDIFFQTPAAPGAGTLQVKPAILNGTEALQNDAGGTVSQALIDDNIGGQLGGIIENTASFKAESKHNLENATASRDALEAKFRGKVGVDVDQEMADLIALQNAYAANARVMQTVSDMMDTLMNAVAR</sequence>
<evidence type="ECO:0000256" key="2">
    <source>
        <dbReference type="ARBA" id="ARBA00004613"/>
    </source>
</evidence>
<keyword evidence="9" id="KW-0966">Cell projection</keyword>
<comment type="caution">
    <text evidence="9">The sequence shown here is derived from an EMBL/GenBank/DDBJ whole genome shotgun (WGS) entry which is preliminary data.</text>
</comment>
<dbReference type="NCBIfam" id="TIGR02492">
    <property type="entry name" value="flgK_ends"/>
    <property type="match status" value="1"/>
</dbReference>
<evidence type="ECO:0000259" key="7">
    <source>
        <dbReference type="Pfam" id="PF06429"/>
    </source>
</evidence>
<name>A0ABV8UK06_9PROT</name>
<keyword evidence="10" id="KW-1185">Reference proteome</keyword>
<evidence type="ECO:0000313" key="10">
    <source>
        <dbReference type="Proteomes" id="UP001595799"/>
    </source>
</evidence>
<dbReference type="RefSeq" id="WP_382421478.1">
    <property type="nucleotide sequence ID" value="NZ_JBHSCW010000003.1"/>
</dbReference>
<feature type="domain" description="Flagellar basal-body/hook protein C-terminal" evidence="7">
    <location>
        <begin position="398"/>
        <end position="434"/>
    </location>
</feature>
<feature type="domain" description="Flagellar hook-associated protein FlgK helical" evidence="8">
    <location>
        <begin position="101"/>
        <end position="307"/>
    </location>
</feature>
<organism evidence="9 10">
    <name type="scientific">Fodinicurvata halophila</name>
    <dbReference type="NCBI Taxonomy" id="1419723"/>
    <lineage>
        <taxon>Bacteria</taxon>
        <taxon>Pseudomonadati</taxon>
        <taxon>Pseudomonadota</taxon>
        <taxon>Alphaproteobacteria</taxon>
        <taxon>Rhodospirillales</taxon>
        <taxon>Rhodovibrionaceae</taxon>
        <taxon>Fodinicurvata</taxon>
    </lineage>
</organism>
<dbReference type="InterPro" id="IPR002371">
    <property type="entry name" value="FlgK"/>
</dbReference>
<keyword evidence="6" id="KW-0975">Bacterial flagellum</keyword>
<evidence type="ECO:0000313" key="9">
    <source>
        <dbReference type="EMBL" id="MFC4351138.1"/>
    </source>
</evidence>
<dbReference type="Pfam" id="PF06429">
    <property type="entry name" value="Flg_bbr_C"/>
    <property type="match status" value="1"/>
</dbReference>
<gene>
    <name evidence="9" type="primary">flgK</name>
    <name evidence="9" type="ORF">ACFOW6_06225</name>
</gene>
<dbReference type="Proteomes" id="UP001595799">
    <property type="component" value="Unassembled WGS sequence"/>
</dbReference>
<protein>
    <recommendedName>
        <fullName evidence="4">Flagellar hook-associated protein 1</fullName>
    </recommendedName>
</protein>
<dbReference type="EMBL" id="JBHSCW010000003">
    <property type="protein sequence ID" value="MFC4351138.1"/>
    <property type="molecule type" value="Genomic_DNA"/>
</dbReference>